<sequence length="262" mass="29711">MLTLELAGQSYNKTQHRKLLQAKLNSRSDAAIEFKHCNISAVMIELGFPYIRGYQPRSNYQTLLGIVAEEQVRGTRSLDDAALAAVQQPAITPVQTDFRKVKTTAPSRHDPHVLHEPRNPLLFKAVKRDYLEREAQNRSLGLAGEEFVVLFEHWRLNALGQARLADKVAHVSQSKGDGLGYDVLSFESDGKERLIEVKTTTFGRDTPFFVSRRELALSQDAKDQFHLYRLFEFRQAPRLFDLPGALDQHCVLDPVSYRASFG</sequence>
<dbReference type="InterPro" id="IPR024975">
    <property type="entry name" value="NOV_C"/>
</dbReference>
<dbReference type="OrthoDB" id="9802640at2"/>
<proteinExistence type="predicted"/>
<evidence type="ECO:0000313" key="3">
    <source>
        <dbReference type="Proteomes" id="UP000190750"/>
    </source>
</evidence>
<dbReference type="EMBL" id="MTJN01000002">
    <property type="protein sequence ID" value="OOV09316.1"/>
    <property type="molecule type" value="Genomic_DNA"/>
</dbReference>
<comment type="caution">
    <text evidence="2">The sequence shown here is derived from an EMBL/GenBank/DDBJ whole genome shotgun (WGS) entry which is preliminary data.</text>
</comment>
<feature type="domain" description="Protein NO VEIN C-terminal" evidence="1">
    <location>
        <begin position="144"/>
        <end position="240"/>
    </location>
</feature>
<gene>
    <name evidence="2" type="ORF">RF819_19745</name>
</gene>
<reference evidence="2 3" key="1">
    <citation type="submission" date="2017-01" db="EMBL/GenBank/DDBJ databases">
        <title>Genome sequencing of Rhodoferax fermentans JCM 7819.</title>
        <authorList>
            <person name="Kim Y.J."/>
            <person name="Farh M.E.-A."/>
            <person name="Yang D.-C."/>
        </authorList>
    </citation>
    <scope>NUCLEOTIDE SEQUENCE [LARGE SCALE GENOMIC DNA]</scope>
    <source>
        <strain evidence="2 3">JCM 7819</strain>
    </source>
</reference>
<name>A0A1T1AYW2_RHOFE</name>
<organism evidence="2 3">
    <name type="scientific">Rhodoferax fermentans</name>
    <dbReference type="NCBI Taxonomy" id="28066"/>
    <lineage>
        <taxon>Bacteria</taxon>
        <taxon>Pseudomonadati</taxon>
        <taxon>Pseudomonadota</taxon>
        <taxon>Betaproteobacteria</taxon>
        <taxon>Burkholderiales</taxon>
        <taxon>Comamonadaceae</taxon>
        <taxon>Rhodoferax</taxon>
    </lineage>
</organism>
<dbReference type="AlphaFoldDB" id="A0A1T1AYW2"/>
<dbReference type="STRING" id="28066.RF819_19745"/>
<accession>A0A1T1AYW2</accession>
<evidence type="ECO:0000259" key="1">
    <source>
        <dbReference type="Pfam" id="PF13020"/>
    </source>
</evidence>
<protein>
    <recommendedName>
        <fullName evidence="1">Protein NO VEIN C-terminal domain-containing protein</fullName>
    </recommendedName>
</protein>
<dbReference type="Pfam" id="PF13020">
    <property type="entry name" value="NOV_C"/>
    <property type="match status" value="1"/>
</dbReference>
<evidence type="ECO:0000313" key="2">
    <source>
        <dbReference type="EMBL" id="OOV09316.1"/>
    </source>
</evidence>
<keyword evidence="3" id="KW-1185">Reference proteome</keyword>
<dbReference type="Proteomes" id="UP000190750">
    <property type="component" value="Unassembled WGS sequence"/>
</dbReference>